<dbReference type="GO" id="GO:0009451">
    <property type="term" value="P:RNA modification"/>
    <property type="evidence" value="ECO:0007669"/>
    <property type="project" value="InterPro"/>
</dbReference>
<evidence type="ECO:0000313" key="6">
    <source>
        <dbReference type="Proteomes" id="UP000004994"/>
    </source>
</evidence>
<dbReference type="PANTHER" id="PTHR47926">
    <property type="entry name" value="PENTATRICOPEPTIDE REPEAT-CONTAINING PROTEIN"/>
    <property type="match status" value="1"/>
</dbReference>
<dbReference type="FunFam" id="1.25.40.10:FF:000031">
    <property type="entry name" value="Pentatricopeptide repeat-containing protein mitochondrial"/>
    <property type="match status" value="1"/>
</dbReference>
<dbReference type="PANTHER" id="PTHR47926:SF517">
    <property type="entry name" value="TETRATRICOPEPTIDE REPEAT-LIKE SUPERFAMILY PROTEIN"/>
    <property type="match status" value="1"/>
</dbReference>
<dbReference type="NCBIfam" id="TIGR00756">
    <property type="entry name" value="PPR"/>
    <property type="match status" value="8"/>
</dbReference>
<dbReference type="FunFam" id="1.25.40.10:FF:001355">
    <property type="entry name" value="Pentatricopeptide repeat-containing protein isoform A"/>
    <property type="match status" value="1"/>
</dbReference>
<dbReference type="InterPro" id="IPR002885">
    <property type="entry name" value="PPR_rpt"/>
</dbReference>
<evidence type="ECO:0000256" key="1">
    <source>
        <dbReference type="ARBA" id="ARBA00006643"/>
    </source>
</evidence>
<keyword evidence="2" id="KW-0677">Repeat</keyword>
<reference evidence="5" key="1">
    <citation type="journal article" date="2012" name="Nature">
        <title>The tomato genome sequence provides insights into fleshy fruit evolution.</title>
        <authorList>
            <consortium name="Tomato Genome Consortium"/>
        </authorList>
    </citation>
    <scope>NUCLEOTIDE SEQUENCE [LARGE SCALE GENOMIC DNA]</scope>
    <source>
        <strain evidence="5">cv. Heinz 1706</strain>
    </source>
</reference>
<feature type="repeat" description="PPR" evidence="3">
    <location>
        <begin position="490"/>
        <end position="524"/>
    </location>
</feature>
<dbReference type="eggNOG" id="KOG4197">
    <property type="taxonomic scope" value="Eukaryota"/>
</dbReference>
<sequence>MSVQLHRTIQTFASSIIRKPKCSLIDKNKKLNELSKLGQTDEARKLFDKMPERDEFTWTTMVAAYANGGRLVEARQVFQEVPTKSSITWSSLICGYCKHGFEIEGFELFWQMQSEGHMPSQFTLGSILRMCAIKGLLSRGEQIHGYAIKTCFDINVFVMTGLIDMYAKSKRVLEAECIFQIMSHGKNHVTWTAMINGYSLNGDALRAIQCFSNMRAEGIEANQYTFPGVLSSCAALSDIRFGVQVHGCIVNGGFEANVFVQSSLIDMYCKCEDLHSAKKALKQMEVNHAVSWNSMILGYVRNGLPEEALSLFEKMYASDMEVDEFTYPSVLNSLACMQDTKNGICLHCLVVKTGYESYKLVSNALIDMYAKQEDLTCAINVFNSMVEKDVISWTSLVTGCAHNGFYEEALKLFYEMRMAETKPDQIIIASVLSSCSELALLELGQQVHGDFIKSGLEASLSVDNSLMTMYANCGCLEDAKKVFNSMQMHNVISWTALIVAYAQNGKGKESLRFYEEMIASGIEPDFITFIGLLFACSHTGLVDDGKKYFASMKKDYGIRPSPDHYACMIDLLGRAGKIQEAEKLVNEMDIEPDATVWKALLAACRVHGNTDLAEKASMALFQLEPQDAVPYVMLSNIYSAAGKWENAAKLRRKMNLKGLNKEPGYSWIEMNGVVHTFISEERSHTKSDEIYSKLEDVIALIKEAGYVADTNFSLHDINEEGRERSLSYHSEKLAISFGLLYVPKGVPIRIYKNLRVCGDCHNAMKFVSRVFDRHIILRDSNCFHHFKEEICSCGDYWHQLPLPGIREITGLILRNIFVSVKSGSDDPGESYVLHDHLMSFPTQELVAIPPPVCFSVASIWLYGPEEKHMLLNKMEAGISDQDLQQDYGTGLKGTFSFV</sequence>
<dbReference type="Gene3D" id="1.25.40.10">
    <property type="entry name" value="Tetratricopeptide repeat domain"/>
    <property type="match status" value="5"/>
</dbReference>
<proteinExistence type="inferred from homology"/>
<dbReference type="Proteomes" id="UP000004994">
    <property type="component" value="Chromosome 1"/>
</dbReference>
<feature type="repeat" description="PPR" evidence="3">
    <location>
        <begin position="389"/>
        <end position="423"/>
    </location>
</feature>
<evidence type="ECO:0000256" key="3">
    <source>
        <dbReference type="PROSITE-ProRule" id="PRU00708"/>
    </source>
</evidence>
<accession>K4AZA1</accession>
<dbReference type="PaxDb" id="4081-Solyc01g091610.1.1"/>
<keyword evidence="6" id="KW-1185">Reference proteome</keyword>
<name>K4AZA1_SOLLC</name>
<evidence type="ECO:0000313" key="5">
    <source>
        <dbReference type="EnsemblPlants" id="Solyc01g091610.1.1"/>
    </source>
</evidence>
<dbReference type="InterPro" id="IPR011990">
    <property type="entry name" value="TPR-like_helical_dom_sf"/>
</dbReference>
<feature type="repeat" description="PPR" evidence="3">
    <location>
        <begin position="187"/>
        <end position="221"/>
    </location>
</feature>
<dbReference type="AlphaFoldDB" id="K4AZA1"/>
<dbReference type="Pfam" id="PF20431">
    <property type="entry name" value="E_motif"/>
    <property type="match status" value="1"/>
</dbReference>
<dbReference type="GO" id="GO:0003723">
    <property type="term" value="F:RNA binding"/>
    <property type="evidence" value="ECO:0007669"/>
    <property type="project" value="InterPro"/>
</dbReference>
<dbReference type="PROSITE" id="PS51375">
    <property type="entry name" value="PPR"/>
    <property type="match status" value="6"/>
</dbReference>
<dbReference type="SMR" id="K4AZA1"/>
<organism evidence="5">
    <name type="scientific">Solanum lycopersicum</name>
    <name type="common">Tomato</name>
    <name type="synonym">Lycopersicon esculentum</name>
    <dbReference type="NCBI Taxonomy" id="4081"/>
    <lineage>
        <taxon>Eukaryota</taxon>
        <taxon>Viridiplantae</taxon>
        <taxon>Streptophyta</taxon>
        <taxon>Embryophyta</taxon>
        <taxon>Tracheophyta</taxon>
        <taxon>Spermatophyta</taxon>
        <taxon>Magnoliopsida</taxon>
        <taxon>eudicotyledons</taxon>
        <taxon>Gunneridae</taxon>
        <taxon>Pentapetalae</taxon>
        <taxon>asterids</taxon>
        <taxon>lamiids</taxon>
        <taxon>Solanales</taxon>
        <taxon>Solanaceae</taxon>
        <taxon>Solanoideae</taxon>
        <taxon>Solaneae</taxon>
        <taxon>Solanum</taxon>
        <taxon>Solanum subgen. Lycopersicon</taxon>
    </lineage>
</organism>
<dbReference type="InterPro" id="IPR032867">
    <property type="entry name" value="DYW_dom"/>
</dbReference>
<evidence type="ECO:0000256" key="2">
    <source>
        <dbReference type="ARBA" id="ARBA00022737"/>
    </source>
</evidence>
<dbReference type="Pfam" id="PF14432">
    <property type="entry name" value="DYW_deaminase"/>
    <property type="match status" value="1"/>
</dbReference>
<evidence type="ECO:0000259" key="4">
    <source>
        <dbReference type="Pfam" id="PF14432"/>
    </source>
</evidence>
<comment type="similarity">
    <text evidence="1">Belongs to the PPR family. PCMP-H subfamily.</text>
</comment>
<feature type="repeat" description="PPR" evidence="3">
    <location>
        <begin position="288"/>
        <end position="322"/>
    </location>
</feature>
<dbReference type="InParanoid" id="K4AZA1"/>
<dbReference type="Gramene" id="Solyc01g091610.1.1">
    <property type="protein sequence ID" value="Solyc01g091610.1.1"/>
    <property type="gene ID" value="Solyc01g091610.1"/>
</dbReference>
<dbReference type="OMA" id="HVLWTAM"/>
<dbReference type="Pfam" id="PF01535">
    <property type="entry name" value="PPR"/>
    <property type="match status" value="8"/>
</dbReference>
<feature type="domain" description="DYW" evidence="4">
    <location>
        <begin position="705"/>
        <end position="797"/>
    </location>
</feature>
<feature type="repeat" description="PPR" evidence="3">
    <location>
        <begin position="85"/>
        <end position="119"/>
    </location>
</feature>
<dbReference type="GO" id="GO:0008270">
    <property type="term" value="F:zinc ion binding"/>
    <property type="evidence" value="ECO:0007669"/>
    <property type="project" value="InterPro"/>
</dbReference>
<dbReference type="FunFam" id="1.25.40.10:FF:000452">
    <property type="entry name" value="pentatricopeptide repeat-containing protein At2g03880, mitochondrial"/>
    <property type="match status" value="1"/>
</dbReference>
<dbReference type="FunFam" id="1.25.40.10:FF:000366">
    <property type="entry name" value="Pentatricopeptide (PPR) repeat-containing protein"/>
    <property type="match status" value="1"/>
</dbReference>
<dbReference type="PhylomeDB" id="K4AZA1"/>
<dbReference type="EnsemblPlants" id="Solyc01g091610.1.1">
    <property type="protein sequence ID" value="Solyc01g091610.1.1"/>
    <property type="gene ID" value="Solyc01g091610.1"/>
</dbReference>
<dbReference type="FunFam" id="1.25.40.10:FF:000353">
    <property type="entry name" value="Pentatricopeptide repeat-containing protein At4g39530"/>
    <property type="match status" value="1"/>
</dbReference>
<reference evidence="5" key="2">
    <citation type="submission" date="2015-06" db="UniProtKB">
        <authorList>
            <consortium name="EnsemblPlants"/>
        </authorList>
    </citation>
    <scope>IDENTIFICATION</scope>
    <source>
        <strain evidence="5">cv. Heinz 1706</strain>
    </source>
</reference>
<dbReference type="FunCoup" id="K4AZA1">
    <property type="interactions" value="16"/>
</dbReference>
<dbReference type="InterPro" id="IPR046960">
    <property type="entry name" value="PPR_At4g14850-like_plant"/>
</dbReference>
<dbReference type="FunFam" id="1.25.40.10:FF:000073">
    <property type="entry name" value="Pentatricopeptide repeat-containing protein chloroplastic"/>
    <property type="match status" value="1"/>
</dbReference>
<dbReference type="InterPro" id="IPR046848">
    <property type="entry name" value="E_motif"/>
</dbReference>
<dbReference type="SUPFAM" id="SSF48452">
    <property type="entry name" value="TPR-like"/>
    <property type="match status" value="2"/>
</dbReference>
<protein>
    <recommendedName>
        <fullName evidence="4">DYW domain-containing protein</fullName>
    </recommendedName>
</protein>
<feature type="repeat" description="PPR" evidence="3">
    <location>
        <begin position="54"/>
        <end position="84"/>
    </location>
</feature>
<dbReference type="HOGENOM" id="CLU_002706_15_1_1"/>
<dbReference type="Pfam" id="PF13041">
    <property type="entry name" value="PPR_2"/>
    <property type="match status" value="3"/>
</dbReference>